<evidence type="ECO:0000256" key="2">
    <source>
        <dbReference type="ARBA" id="ARBA00004481"/>
    </source>
</evidence>
<dbReference type="EMBL" id="GECZ01015348">
    <property type="protein sequence ID" value="JAS54421.1"/>
    <property type="molecule type" value="Transcribed_RNA"/>
</dbReference>
<reference evidence="12" key="1">
    <citation type="submission" date="2015-11" db="EMBL/GenBank/DDBJ databases">
        <title>De novo transcriptome assembly of four potential Pierce s Disease insect vectors from Arizona vineyards.</title>
        <authorList>
            <person name="Tassone E.E."/>
        </authorList>
    </citation>
    <scope>NUCLEOTIDE SEQUENCE</scope>
</reference>
<feature type="domain" description="LITAF" evidence="10">
    <location>
        <begin position="50"/>
        <end position="134"/>
    </location>
</feature>
<protein>
    <recommendedName>
        <fullName evidence="10">LITAF domain-containing protein</fullName>
    </recommendedName>
</protein>
<feature type="transmembrane region" description="Helical" evidence="9">
    <location>
        <begin position="87"/>
        <end position="110"/>
    </location>
</feature>
<organism evidence="12">
    <name type="scientific">Cuerna arida</name>
    <dbReference type="NCBI Taxonomy" id="1464854"/>
    <lineage>
        <taxon>Eukaryota</taxon>
        <taxon>Metazoa</taxon>
        <taxon>Ecdysozoa</taxon>
        <taxon>Arthropoda</taxon>
        <taxon>Hexapoda</taxon>
        <taxon>Insecta</taxon>
        <taxon>Pterygota</taxon>
        <taxon>Neoptera</taxon>
        <taxon>Paraneoptera</taxon>
        <taxon>Hemiptera</taxon>
        <taxon>Auchenorrhyncha</taxon>
        <taxon>Membracoidea</taxon>
        <taxon>Cicadellidae</taxon>
        <taxon>Cicadellinae</taxon>
        <taxon>Proconiini</taxon>
        <taxon>Cuerna</taxon>
    </lineage>
</organism>
<sequence length="134" mass="14340">MNKSPGSMPSYHGPPQAAPPSYSQAMGGVPPSSPFTPGMPVKQHGPVRHMGPVIMTTVVPVSSQPTHMICPHCYSEINTITKTEPGIIAYISGIIIAALGCFCGCCLIPCCIDSCMDVHHTCPHCNNYLGRYRR</sequence>
<keyword evidence="7 9" id="KW-0472">Membrane</keyword>
<keyword evidence="9" id="KW-1133">Transmembrane helix</keyword>
<dbReference type="PANTHER" id="PTHR23292:SF6">
    <property type="entry name" value="FI16602P1-RELATED"/>
    <property type="match status" value="1"/>
</dbReference>
<evidence type="ECO:0000256" key="6">
    <source>
        <dbReference type="ARBA" id="ARBA00022833"/>
    </source>
</evidence>
<feature type="region of interest" description="Disordered" evidence="8">
    <location>
        <begin position="1"/>
        <end position="44"/>
    </location>
</feature>
<evidence type="ECO:0000256" key="3">
    <source>
        <dbReference type="ARBA" id="ARBA00004630"/>
    </source>
</evidence>
<evidence type="ECO:0000313" key="11">
    <source>
        <dbReference type="EMBL" id="JAS37801.1"/>
    </source>
</evidence>
<dbReference type="EMBL" id="GECZ01015991">
    <property type="protein sequence ID" value="JAS53778.1"/>
    <property type="molecule type" value="Transcribed_RNA"/>
</dbReference>
<name>A0A1B6F9P5_9HEMI</name>
<dbReference type="AlphaFoldDB" id="A0A1B6F9P5"/>
<evidence type="ECO:0000259" key="10">
    <source>
        <dbReference type="PROSITE" id="PS51837"/>
    </source>
</evidence>
<dbReference type="GO" id="GO:0008270">
    <property type="term" value="F:zinc ion binding"/>
    <property type="evidence" value="ECO:0007669"/>
    <property type="project" value="TreeGrafter"/>
</dbReference>
<keyword evidence="9" id="KW-0812">Transmembrane</keyword>
<evidence type="ECO:0000256" key="5">
    <source>
        <dbReference type="ARBA" id="ARBA00022723"/>
    </source>
</evidence>
<keyword evidence="5" id="KW-0479">Metal-binding</keyword>
<dbReference type="GO" id="GO:0031902">
    <property type="term" value="C:late endosome membrane"/>
    <property type="evidence" value="ECO:0007669"/>
    <property type="project" value="UniProtKB-SubCell"/>
</dbReference>
<dbReference type="SMART" id="SM00714">
    <property type="entry name" value="LITAF"/>
    <property type="match status" value="1"/>
</dbReference>
<evidence type="ECO:0000256" key="7">
    <source>
        <dbReference type="ARBA" id="ARBA00023136"/>
    </source>
</evidence>
<evidence type="ECO:0000313" key="13">
    <source>
        <dbReference type="EMBL" id="JAS53778.1"/>
    </source>
</evidence>
<dbReference type="Pfam" id="PF10601">
    <property type="entry name" value="zf-LITAF-like"/>
    <property type="match status" value="1"/>
</dbReference>
<dbReference type="PANTHER" id="PTHR23292">
    <property type="entry name" value="LIPOPOLYSACCHARIDE-INDUCED TUMOR NECROSIS FACTOR-ALPHA FACTOR"/>
    <property type="match status" value="1"/>
</dbReference>
<evidence type="ECO:0000256" key="4">
    <source>
        <dbReference type="ARBA" id="ARBA00005975"/>
    </source>
</evidence>
<dbReference type="InterPro" id="IPR037519">
    <property type="entry name" value="LITAF_fam"/>
</dbReference>
<comment type="similarity">
    <text evidence="4">Belongs to the CDIP1/LITAF family.</text>
</comment>
<dbReference type="PROSITE" id="PS51837">
    <property type="entry name" value="LITAF"/>
    <property type="match status" value="1"/>
</dbReference>
<evidence type="ECO:0000256" key="8">
    <source>
        <dbReference type="SAM" id="MobiDB-lite"/>
    </source>
</evidence>
<dbReference type="EMBL" id="GECZ01023146">
    <property type="protein sequence ID" value="JAS46623.1"/>
    <property type="molecule type" value="Transcribed_RNA"/>
</dbReference>
<evidence type="ECO:0000256" key="1">
    <source>
        <dbReference type="ARBA" id="ARBA00004414"/>
    </source>
</evidence>
<gene>
    <name evidence="12" type="ORF">g.36365</name>
    <name evidence="14" type="ORF">g.36366</name>
    <name evidence="13" type="ORF">g.36367</name>
    <name evidence="11" type="ORF">g.36368</name>
</gene>
<comment type="subcellular location">
    <subcellularLocation>
        <location evidence="2">Endosome membrane</location>
        <topology evidence="2">Peripheral membrane protein</topology>
    </subcellularLocation>
    <subcellularLocation>
        <location evidence="1">Late endosome membrane</location>
    </subcellularLocation>
    <subcellularLocation>
        <location evidence="3">Lysosome membrane</location>
        <topology evidence="3">Peripheral membrane protein</topology>
        <orientation evidence="3">Cytoplasmic side</orientation>
    </subcellularLocation>
</comment>
<dbReference type="InterPro" id="IPR006629">
    <property type="entry name" value="LITAF"/>
</dbReference>
<dbReference type="EMBL" id="GECZ01031968">
    <property type="protein sequence ID" value="JAS37801.1"/>
    <property type="molecule type" value="Transcribed_RNA"/>
</dbReference>
<dbReference type="GO" id="GO:0005765">
    <property type="term" value="C:lysosomal membrane"/>
    <property type="evidence" value="ECO:0007669"/>
    <property type="project" value="UniProtKB-SubCell"/>
</dbReference>
<keyword evidence="6" id="KW-0862">Zinc</keyword>
<evidence type="ECO:0000313" key="14">
    <source>
        <dbReference type="EMBL" id="JAS54421.1"/>
    </source>
</evidence>
<proteinExistence type="inferred from homology"/>
<evidence type="ECO:0000256" key="9">
    <source>
        <dbReference type="SAM" id="Phobius"/>
    </source>
</evidence>
<evidence type="ECO:0000313" key="12">
    <source>
        <dbReference type="EMBL" id="JAS46623.1"/>
    </source>
</evidence>
<accession>A0A1B6F9P5</accession>